<dbReference type="EMBL" id="KZ150059">
    <property type="protein sequence ID" value="PZC74258.1"/>
    <property type="molecule type" value="Genomic_DNA"/>
</dbReference>
<organism evidence="2 3">
    <name type="scientific">Helicoverpa armigera</name>
    <name type="common">Cotton bollworm</name>
    <name type="synonym">Heliothis armigera</name>
    <dbReference type="NCBI Taxonomy" id="29058"/>
    <lineage>
        <taxon>Eukaryota</taxon>
        <taxon>Metazoa</taxon>
        <taxon>Ecdysozoa</taxon>
        <taxon>Arthropoda</taxon>
        <taxon>Hexapoda</taxon>
        <taxon>Insecta</taxon>
        <taxon>Pterygota</taxon>
        <taxon>Neoptera</taxon>
        <taxon>Endopterygota</taxon>
        <taxon>Lepidoptera</taxon>
        <taxon>Glossata</taxon>
        <taxon>Ditrysia</taxon>
        <taxon>Noctuoidea</taxon>
        <taxon>Noctuidae</taxon>
        <taxon>Heliothinae</taxon>
        <taxon>Helicoverpa</taxon>
    </lineage>
</organism>
<dbReference type="AlphaFoldDB" id="A0A2W1BHE4"/>
<gene>
    <name evidence="2" type="primary">HaOG208153</name>
    <name evidence="2" type="ORF">B5X24_HaOG208153</name>
</gene>
<keyword evidence="3" id="KW-1185">Reference proteome</keyword>
<dbReference type="Proteomes" id="UP000249218">
    <property type="component" value="Unassembled WGS sequence"/>
</dbReference>
<evidence type="ECO:0000313" key="3">
    <source>
        <dbReference type="Proteomes" id="UP000249218"/>
    </source>
</evidence>
<name>A0A2W1BHE4_HELAM</name>
<accession>A0A2W1BHE4</accession>
<protein>
    <submittedName>
        <fullName evidence="2">Uncharacterized protein</fullName>
    </submittedName>
</protein>
<evidence type="ECO:0000313" key="2">
    <source>
        <dbReference type="EMBL" id="PZC74258.1"/>
    </source>
</evidence>
<evidence type="ECO:0000256" key="1">
    <source>
        <dbReference type="SAM" id="MobiDB-lite"/>
    </source>
</evidence>
<sequence>MRPPRHSDELPSACSLQRAGHRAQHRGASTDSRSFSVDCVVLTLGAETIFINNLLLADSRITELRLAVIRLQLNRESAASHAHIADDHSSNECDLRKTRPSLEAHHKAIASSTWYSAARY</sequence>
<proteinExistence type="predicted"/>
<reference evidence="2 3" key="1">
    <citation type="journal article" date="2017" name="BMC Biol.">
        <title>Genomic innovations, transcriptional plasticity and gene loss underlying the evolution and divergence of two highly polyphagous and invasive Helicoverpa pest species.</title>
        <authorList>
            <person name="Pearce S.L."/>
            <person name="Clarke D.F."/>
            <person name="East P.D."/>
            <person name="Elfekih S."/>
            <person name="Gordon K.H."/>
            <person name="Jermiin L.S."/>
            <person name="McGaughran A."/>
            <person name="Oakeshott J.G."/>
            <person name="Papanikolaou A."/>
            <person name="Perera O.P."/>
            <person name="Rane R.V."/>
            <person name="Richards S."/>
            <person name="Tay W.T."/>
            <person name="Walsh T.K."/>
            <person name="Anderson A."/>
            <person name="Anderson C.J."/>
            <person name="Asgari S."/>
            <person name="Board P.G."/>
            <person name="Bretschneider A."/>
            <person name="Campbell P.M."/>
            <person name="Chertemps T."/>
            <person name="Christeller J.T."/>
            <person name="Coppin C.W."/>
            <person name="Downes S.J."/>
            <person name="Duan G."/>
            <person name="Farnsworth C.A."/>
            <person name="Good R.T."/>
            <person name="Han L.B."/>
            <person name="Han Y.C."/>
            <person name="Hatje K."/>
            <person name="Horne I."/>
            <person name="Huang Y.P."/>
            <person name="Hughes D.S."/>
            <person name="Jacquin-Joly E."/>
            <person name="James W."/>
            <person name="Jhangiani S."/>
            <person name="Kollmar M."/>
            <person name="Kuwar S.S."/>
            <person name="Li S."/>
            <person name="Liu N.Y."/>
            <person name="Maibeche M.T."/>
            <person name="Miller J.R."/>
            <person name="Montagne N."/>
            <person name="Perry T."/>
            <person name="Qu J."/>
            <person name="Song S.V."/>
            <person name="Sutton G.G."/>
            <person name="Vogel H."/>
            <person name="Walenz B.P."/>
            <person name="Xu W."/>
            <person name="Zhang H.J."/>
            <person name="Zou Z."/>
            <person name="Batterham P."/>
            <person name="Edwards O.R."/>
            <person name="Feyereisen R."/>
            <person name="Gibbs R.A."/>
            <person name="Heckel D.G."/>
            <person name="McGrath A."/>
            <person name="Robin C."/>
            <person name="Scherer S.E."/>
            <person name="Worley K.C."/>
            <person name="Wu Y.D."/>
        </authorList>
    </citation>
    <scope>NUCLEOTIDE SEQUENCE [LARGE SCALE GENOMIC DNA]</scope>
    <source>
        <strain evidence="2">Harm_GR_Male_#8</strain>
        <tissue evidence="2">Whole organism</tissue>
    </source>
</reference>
<feature type="region of interest" description="Disordered" evidence="1">
    <location>
        <begin position="1"/>
        <end position="33"/>
    </location>
</feature>